<feature type="transmembrane region" description="Helical" evidence="6">
    <location>
        <begin position="6"/>
        <end position="29"/>
    </location>
</feature>
<protein>
    <recommendedName>
        <fullName evidence="6">UPF0316 protein UR08_12815</fullName>
    </recommendedName>
</protein>
<feature type="domain" description="DUF2179" evidence="7">
    <location>
        <begin position="114"/>
        <end position="166"/>
    </location>
</feature>
<comment type="subcellular location">
    <subcellularLocation>
        <location evidence="1 6">Cell membrane</location>
        <topology evidence="1 6">Multi-pass membrane protein</topology>
    </subcellularLocation>
</comment>
<dbReference type="PANTHER" id="PTHR40060">
    <property type="entry name" value="UPF0316 PROTEIN YEBE"/>
    <property type="match status" value="1"/>
</dbReference>
<dbReference type="RefSeq" id="WP_115754083.1">
    <property type="nucleotide sequence ID" value="NZ_LARY01000004.1"/>
</dbReference>
<keyword evidence="10" id="KW-1185">Reference proteome</keyword>
<reference evidence="10" key="1">
    <citation type="submission" date="2015-04" db="EMBL/GenBank/DDBJ databases">
        <authorList>
            <person name="Schardt J."/>
            <person name="Mueller-Herbst S."/>
            <person name="Scherer S."/>
            <person name="Huptas C."/>
        </authorList>
    </citation>
    <scope>NUCLEOTIDE SEQUENCE [LARGE SCALE GENOMIC DNA]</scope>
    <source>
        <strain evidence="10">Kiel-L1</strain>
    </source>
</reference>
<dbReference type="PANTHER" id="PTHR40060:SF1">
    <property type="entry name" value="UPF0316 PROTEIN YEBE"/>
    <property type="match status" value="1"/>
</dbReference>
<dbReference type="Proteomes" id="UP000257055">
    <property type="component" value="Unassembled WGS sequence"/>
</dbReference>
<keyword evidence="2 6" id="KW-1003">Cell membrane</keyword>
<proteinExistence type="inferred from homology"/>
<accession>A0A3D8TKE8</accession>
<evidence type="ECO:0000313" key="9">
    <source>
        <dbReference type="EMBL" id="RDW99167.1"/>
    </source>
</evidence>
<dbReference type="InterPro" id="IPR022930">
    <property type="entry name" value="UPF0316"/>
</dbReference>
<gene>
    <name evidence="9" type="ORF">UR08_12815</name>
</gene>
<sequence>MLEGAVGVVITIFIVNILYVAISTVRLLLTMKGYRYLAAFVSMLEMIIYVVALSLVLNNLNNIANVIAYAVGYGVGLFIGMKIEERLALGYITVNVITKEYNLDLPNQIREKGYGVTSWLANGRDGERMMLEILTPRKYEHKLYKQIIAIDEKAFIVSSEPKQIHGGFWVRHVRRLQAKKNQNQE</sequence>
<evidence type="ECO:0000313" key="10">
    <source>
        <dbReference type="Proteomes" id="UP000257055"/>
    </source>
</evidence>
<dbReference type="EMBL" id="LARY01000004">
    <property type="protein sequence ID" value="RDW99167.1"/>
    <property type="molecule type" value="Genomic_DNA"/>
</dbReference>
<dbReference type="Pfam" id="PF18955">
    <property type="entry name" value="DUF5698"/>
    <property type="match status" value="1"/>
</dbReference>
<evidence type="ECO:0000259" key="7">
    <source>
        <dbReference type="Pfam" id="PF10035"/>
    </source>
</evidence>
<evidence type="ECO:0000256" key="3">
    <source>
        <dbReference type="ARBA" id="ARBA00022692"/>
    </source>
</evidence>
<evidence type="ECO:0000256" key="2">
    <source>
        <dbReference type="ARBA" id="ARBA00022475"/>
    </source>
</evidence>
<evidence type="ECO:0000259" key="8">
    <source>
        <dbReference type="Pfam" id="PF18955"/>
    </source>
</evidence>
<dbReference type="CDD" id="cd16381">
    <property type="entry name" value="YitT_C_like_1"/>
    <property type="match status" value="1"/>
</dbReference>
<dbReference type="NCBIfam" id="NF003194">
    <property type="entry name" value="PRK04164.1-5"/>
    <property type="match status" value="1"/>
</dbReference>
<dbReference type="GO" id="GO:0005886">
    <property type="term" value="C:plasma membrane"/>
    <property type="evidence" value="ECO:0007669"/>
    <property type="project" value="UniProtKB-SubCell"/>
</dbReference>
<comment type="similarity">
    <text evidence="6">Belongs to the UPF0316 family.</text>
</comment>
<keyword evidence="4 6" id="KW-1133">Transmembrane helix</keyword>
<evidence type="ECO:0000256" key="4">
    <source>
        <dbReference type="ARBA" id="ARBA00022989"/>
    </source>
</evidence>
<evidence type="ECO:0000256" key="6">
    <source>
        <dbReference type="HAMAP-Rule" id="MF_01515"/>
    </source>
</evidence>
<dbReference type="InterPro" id="IPR019264">
    <property type="entry name" value="DUF2179"/>
</dbReference>
<evidence type="ECO:0000256" key="5">
    <source>
        <dbReference type="ARBA" id="ARBA00023136"/>
    </source>
</evidence>
<dbReference type="InterPro" id="IPR044035">
    <property type="entry name" value="DUF5698"/>
</dbReference>
<feature type="transmembrane region" description="Helical" evidence="6">
    <location>
        <begin position="36"/>
        <end position="57"/>
    </location>
</feature>
<name>A0A3D8TKE8_9LIST</name>
<evidence type="ECO:0000256" key="1">
    <source>
        <dbReference type="ARBA" id="ARBA00004651"/>
    </source>
</evidence>
<dbReference type="Pfam" id="PF10035">
    <property type="entry name" value="DUF2179"/>
    <property type="match status" value="1"/>
</dbReference>
<dbReference type="HAMAP" id="MF_01515">
    <property type="entry name" value="UPF0316"/>
    <property type="match status" value="1"/>
</dbReference>
<organism evidence="9 10">
    <name type="scientific">Listeria kieliensis</name>
    <dbReference type="NCBI Taxonomy" id="1621700"/>
    <lineage>
        <taxon>Bacteria</taxon>
        <taxon>Bacillati</taxon>
        <taxon>Bacillota</taxon>
        <taxon>Bacilli</taxon>
        <taxon>Bacillales</taxon>
        <taxon>Listeriaceae</taxon>
        <taxon>Listeria</taxon>
    </lineage>
</organism>
<keyword evidence="3 6" id="KW-0812">Transmembrane</keyword>
<keyword evidence="5 6" id="KW-0472">Membrane</keyword>
<feature type="transmembrane region" description="Helical" evidence="6">
    <location>
        <begin position="63"/>
        <end position="81"/>
    </location>
</feature>
<feature type="domain" description="DUF5698" evidence="8">
    <location>
        <begin position="24"/>
        <end position="81"/>
    </location>
</feature>
<dbReference type="AlphaFoldDB" id="A0A3D8TKE8"/>
<comment type="caution">
    <text evidence="9">The sequence shown here is derived from an EMBL/GenBank/DDBJ whole genome shotgun (WGS) entry which is preliminary data.</text>
</comment>